<keyword evidence="3" id="KW-1185">Reference proteome</keyword>
<dbReference type="InterPro" id="IPR047662">
    <property type="entry name" value="SemiSWEET"/>
</dbReference>
<accession>A0A1T5DD70</accession>
<proteinExistence type="predicted"/>
<dbReference type="Gene3D" id="1.20.1280.290">
    <property type="match status" value="1"/>
</dbReference>
<dbReference type="AlphaFoldDB" id="A0A1T5DD70"/>
<gene>
    <name evidence="2" type="ORF">SAMN05660226_02715</name>
</gene>
<feature type="transmembrane region" description="Helical" evidence="1">
    <location>
        <begin position="6"/>
        <end position="31"/>
    </location>
</feature>
<protein>
    <submittedName>
        <fullName evidence="2">MtN3 and saliva related transmembrane protein</fullName>
    </submittedName>
</protein>
<name>A0A1T5DD70_9SPHI</name>
<dbReference type="Pfam" id="PF03083">
    <property type="entry name" value="MtN3_slv"/>
    <property type="match status" value="1"/>
</dbReference>
<dbReference type="STRING" id="623280.SAMN05660226_02715"/>
<keyword evidence="1" id="KW-1133">Transmembrane helix</keyword>
<keyword evidence="1" id="KW-0472">Membrane</keyword>
<dbReference type="NCBIfam" id="NF037968">
    <property type="entry name" value="SemiSWEET_2"/>
    <property type="match status" value="1"/>
</dbReference>
<reference evidence="2 3" key="1">
    <citation type="submission" date="2017-02" db="EMBL/GenBank/DDBJ databases">
        <authorList>
            <person name="Peterson S.W."/>
        </authorList>
    </citation>
    <scope>NUCLEOTIDE SEQUENCE [LARGE SCALE GENOMIC DNA]</scope>
    <source>
        <strain evidence="2 3">DSM 22899</strain>
    </source>
</reference>
<keyword evidence="1 2" id="KW-0812">Transmembrane</keyword>
<dbReference type="EMBL" id="FUYS01000006">
    <property type="protein sequence ID" value="SKB69473.1"/>
    <property type="molecule type" value="Genomic_DNA"/>
</dbReference>
<feature type="transmembrane region" description="Helical" evidence="1">
    <location>
        <begin position="52"/>
        <end position="71"/>
    </location>
</feature>
<evidence type="ECO:0000313" key="3">
    <source>
        <dbReference type="Proteomes" id="UP000190541"/>
    </source>
</evidence>
<dbReference type="InterPro" id="IPR004316">
    <property type="entry name" value="SWEET_rpt"/>
</dbReference>
<feature type="transmembrane region" description="Helical" evidence="1">
    <location>
        <begin position="77"/>
        <end position="96"/>
    </location>
</feature>
<evidence type="ECO:0000313" key="2">
    <source>
        <dbReference type="EMBL" id="SKB69473.1"/>
    </source>
</evidence>
<sequence length="105" mass="11733">MFSLWINHPVATMLCLHMGFIEIIGIVAGICTSSSIIPQIITTLRRKKAKDVSVLMFIVLSTGNGLWIYYGTEKSDVPIIATNILALSLNVVMMVLKYRYRKAKS</sequence>
<dbReference type="GO" id="GO:0016020">
    <property type="term" value="C:membrane"/>
    <property type="evidence" value="ECO:0007669"/>
    <property type="project" value="InterPro"/>
</dbReference>
<dbReference type="RefSeq" id="WP_233632417.1">
    <property type="nucleotide sequence ID" value="NZ_FUYS01000006.1"/>
</dbReference>
<dbReference type="Proteomes" id="UP000190541">
    <property type="component" value="Unassembled WGS sequence"/>
</dbReference>
<evidence type="ECO:0000256" key="1">
    <source>
        <dbReference type="SAM" id="Phobius"/>
    </source>
</evidence>
<organism evidence="2 3">
    <name type="scientific">Parapedobacter luteus</name>
    <dbReference type="NCBI Taxonomy" id="623280"/>
    <lineage>
        <taxon>Bacteria</taxon>
        <taxon>Pseudomonadati</taxon>
        <taxon>Bacteroidota</taxon>
        <taxon>Sphingobacteriia</taxon>
        <taxon>Sphingobacteriales</taxon>
        <taxon>Sphingobacteriaceae</taxon>
        <taxon>Parapedobacter</taxon>
    </lineage>
</organism>
<dbReference type="GO" id="GO:0051119">
    <property type="term" value="F:sugar transmembrane transporter activity"/>
    <property type="evidence" value="ECO:0007669"/>
    <property type="project" value="InterPro"/>
</dbReference>